<gene>
    <name evidence="2" type="ORF">JIN84_20560</name>
</gene>
<dbReference type="PANTHER" id="PTHR33164:SF43">
    <property type="entry name" value="HTH-TYPE TRANSCRIPTIONAL REPRESSOR YETL"/>
    <property type="match status" value="1"/>
</dbReference>
<name>A0A934R832_9BACT</name>
<protein>
    <submittedName>
        <fullName evidence="2">MarR family transcriptional regulator</fullName>
    </submittedName>
</protein>
<accession>A0A934R832</accession>
<dbReference type="RefSeq" id="WP_200352982.1">
    <property type="nucleotide sequence ID" value="NZ_BAABHZ010000002.1"/>
</dbReference>
<dbReference type="PANTHER" id="PTHR33164">
    <property type="entry name" value="TRANSCRIPTIONAL REGULATOR, MARR FAMILY"/>
    <property type="match status" value="1"/>
</dbReference>
<dbReference type="AlphaFoldDB" id="A0A934R832"/>
<dbReference type="InterPro" id="IPR000835">
    <property type="entry name" value="HTH_MarR-typ"/>
</dbReference>
<dbReference type="Pfam" id="PF01047">
    <property type="entry name" value="MarR"/>
    <property type="match status" value="1"/>
</dbReference>
<reference evidence="2" key="1">
    <citation type="submission" date="2021-01" db="EMBL/GenBank/DDBJ databases">
        <title>Modified the classification status of verrucomicrobia.</title>
        <authorList>
            <person name="Feng X."/>
        </authorList>
    </citation>
    <scope>NUCLEOTIDE SEQUENCE</scope>
    <source>
        <strain evidence="2">JCM 18052</strain>
    </source>
</reference>
<dbReference type="SUPFAM" id="SSF46785">
    <property type="entry name" value="Winged helix' DNA-binding domain"/>
    <property type="match status" value="1"/>
</dbReference>
<dbReference type="SMART" id="SM00347">
    <property type="entry name" value="HTH_MARR"/>
    <property type="match status" value="1"/>
</dbReference>
<sequence>MPEPANIPELTDHLGYWMRVVSNAVSFSFARKLETKGITTAEWVVMRVLHDLESAPPSRVAGRMGMTRGAVSRLTDRLVGKGMVSRKDDPADGRAHNLSLTPAGRRLLPELAALAERNEAEFFGTFTRREKSQIEAFFKRVIKERGIDGTATD</sequence>
<dbReference type="PROSITE" id="PS50995">
    <property type="entry name" value="HTH_MARR_2"/>
    <property type="match status" value="1"/>
</dbReference>
<feature type="domain" description="HTH marR-type" evidence="1">
    <location>
        <begin position="11"/>
        <end position="143"/>
    </location>
</feature>
<dbReference type="EMBL" id="JAENIK010000013">
    <property type="protein sequence ID" value="MBK1818027.1"/>
    <property type="molecule type" value="Genomic_DNA"/>
</dbReference>
<dbReference type="InterPro" id="IPR036390">
    <property type="entry name" value="WH_DNA-bd_sf"/>
</dbReference>
<evidence type="ECO:0000313" key="2">
    <source>
        <dbReference type="EMBL" id="MBK1818027.1"/>
    </source>
</evidence>
<dbReference type="Gene3D" id="1.10.10.10">
    <property type="entry name" value="Winged helix-like DNA-binding domain superfamily/Winged helix DNA-binding domain"/>
    <property type="match status" value="1"/>
</dbReference>
<dbReference type="InterPro" id="IPR039422">
    <property type="entry name" value="MarR/SlyA-like"/>
</dbReference>
<dbReference type="Proteomes" id="UP000600139">
    <property type="component" value="Unassembled WGS sequence"/>
</dbReference>
<evidence type="ECO:0000259" key="1">
    <source>
        <dbReference type="PROSITE" id="PS50995"/>
    </source>
</evidence>
<dbReference type="InterPro" id="IPR036388">
    <property type="entry name" value="WH-like_DNA-bd_sf"/>
</dbReference>
<dbReference type="GO" id="GO:0006950">
    <property type="term" value="P:response to stress"/>
    <property type="evidence" value="ECO:0007669"/>
    <property type="project" value="TreeGrafter"/>
</dbReference>
<organism evidence="2 3">
    <name type="scientific">Luteolibacter yonseiensis</name>
    <dbReference type="NCBI Taxonomy" id="1144680"/>
    <lineage>
        <taxon>Bacteria</taxon>
        <taxon>Pseudomonadati</taxon>
        <taxon>Verrucomicrobiota</taxon>
        <taxon>Verrucomicrobiia</taxon>
        <taxon>Verrucomicrobiales</taxon>
        <taxon>Verrucomicrobiaceae</taxon>
        <taxon>Luteolibacter</taxon>
    </lineage>
</organism>
<proteinExistence type="predicted"/>
<dbReference type="GO" id="GO:0003700">
    <property type="term" value="F:DNA-binding transcription factor activity"/>
    <property type="evidence" value="ECO:0007669"/>
    <property type="project" value="InterPro"/>
</dbReference>
<evidence type="ECO:0000313" key="3">
    <source>
        <dbReference type="Proteomes" id="UP000600139"/>
    </source>
</evidence>
<comment type="caution">
    <text evidence="2">The sequence shown here is derived from an EMBL/GenBank/DDBJ whole genome shotgun (WGS) entry which is preliminary data.</text>
</comment>
<dbReference type="PRINTS" id="PR00598">
    <property type="entry name" value="HTHMARR"/>
</dbReference>
<keyword evidence="3" id="KW-1185">Reference proteome</keyword>